<dbReference type="Pfam" id="PF06725">
    <property type="entry name" value="3D"/>
    <property type="match status" value="1"/>
</dbReference>
<evidence type="ECO:0000256" key="3">
    <source>
        <dbReference type="ARBA" id="ARBA00023239"/>
    </source>
</evidence>
<dbReference type="CDD" id="cd14668">
    <property type="entry name" value="mlta_B"/>
    <property type="match status" value="1"/>
</dbReference>
<dbReference type="EMBL" id="JACIJJ010000004">
    <property type="protein sequence ID" value="MBB5699397.1"/>
    <property type="molecule type" value="Genomic_DNA"/>
</dbReference>
<proteinExistence type="predicted"/>
<evidence type="ECO:0000313" key="9">
    <source>
        <dbReference type="EMBL" id="MBB5699397.1"/>
    </source>
</evidence>
<feature type="chain" id="PRO_5031563989" description="peptidoglycan lytic exotransglycosylase" evidence="7">
    <location>
        <begin position="26"/>
        <end position="437"/>
    </location>
</feature>
<dbReference type="GO" id="GO:0019867">
    <property type="term" value="C:outer membrane"/>
    <property type="evidence" value="ECO:0007669"/>
    <property type="project" value="InterPro"/>
</dbReference>
<protein>
    <recommendedName>
        <fullName evidence="2">peptidoglycan lytic exotransglycosylase</fullName>
        <ecNumber evidence="2">4.2.2.n1</ecNumber>
    </recommendedName>
    <alternativeName>
        <fullName evidence="5">Murein hydrolase A</fullName>
    </alternativeName>
</protein>
<dbReference type="Pfam" id="PF03562">
    <property type="entry name" value="MltA"/>
    <property type="match status" value="1"/>
</dbReference>
<evidence type="ECO:0000256" key="2">
    <source>
        <dbReference type="ARBA" id="ARBA00012587"/>
    </source>
</evidence>
<comment type="caution">
    <text evidence="9">The sequence shown here is derived from an EMBL/GenBank/DDBJ whole genome shotgun (WGS) entry which is preliminary data.</text>
</comment>
<feature type="region of interest" description="Disordered" evidence="6">
    <location>
        <begin position="32"/>
        <end position="74"/>
    </location>
</feature>
<reference evidence="9 10" key="1">
    <citation type="submission" date="2020-08" db="EMBL/GenBank/DDBJ databases">
        <title>Genomic Encyclopedia of Type Strains, Phase IV (KMG-IV): sequencing the most valuable type-strain genomes for metagenomic binning, comparative biology and taxonomic classification.</title>
        <authorList>
            <person name="Goeker M."/>
        </authorList>
    </citation>
    <scope>NUCLEOTIDE SEQUENCE [LARGE SCALE GENOMIC DNA]</scope>
    <source>
        <strain evidence="9 10">DSM 27244</strain>
    </source>
</reference>
<organism evidence="9 10">
    <name type="scientific">Sphingomonas yantingensis</name>
    <dbReference type="NCBI Taxonomy" id="1241761"/>
    <lineage>
        <taxon>Bacteria</taxon>
        <taxon>Pseudomonadati</taxon>
        <taxon>Pseudomonadota</taxon>
        <taxon>Alphaproteobacteria</taxon>
        <taxon>Sphingomonadales</taxon>
        <taxon>Sphingomonadaceae</taxon>
        <taxon>Sphingomonas</taxon>
    </lineage>
</organism>
<dbReference type="RefSeq" id="WP_343053275.1">
    <property type="nucleotide sequence ID" value="NZ_JACIJJ010000004.1"/>
</dbReference>
<evidence type="ECO:0000256" key="5">
    <source>
        <dbReference type="ARBA" id="ARBA00030918"/>
    </source>
</evidence>
<dbReference type="InterPro" id="IPR036908">
    <property type="entry name" value="RlpA-like_sf"/>
</dbReference>
<dbReference type="SUPFAM" id="SSF50685">
    <property type="entry name" value="Barwin-like endoglucanases"/>
    <property type="match status" value="1"/>
</dbReference>
<dbReference type="EC" id="4.2.2.n1" evidence="2"/>
<gene>
    <name evidence="9" type="ORF">FHR19_002763</name>
</gene>
<keyword evidence="10" id="KW-1185">Reference proteome</keyword>
<name>A0A7W9AS02_9SPHN</name>
<evidence type="ECO:0000259" key="8">
    <source>
        <dbReference type="SMART" id="SM00925"/>
    </source>
</evidence>
<dbReference type="GO" id="GO:0009253">
    <property type="term" value="P:peptidoglycan catabolic process"/>
    <property type="evidence" value="ECO:0007669"/>
    <property type="project" value="TreeGrafter"/>
</dbReference>
<evidence type="ECO:0000313" key="10">
    <source>
        <dbReference type="Proteomes" id="UP000557739"/>
    </source>
</evidence>
<dbReference type="PANTHER" id="PTHR30124:SF0">
    <property type="entry name" value="MEMBRANE-BOUND LYTIC MUREIN TRANSGLYCOSYLASE A"/>
    <property type="match status" value="1"/>
</dbReference>
<evidence type="ECO:0000256" key="6">
    <source>
        <dbReference type="SAM" id="MobiDB-lite"/>
    </source>
</evidence>
<evidence type="ECO:0000256" key="7">
    <source>
        <dbReference type="SAM" id="SignalP"/>
    </source>
</evidence>
<dbReference type="PROSITE" id="PS51257">
    <property type="entry name" value="PROKAR_LIPOPROTEIN"/>
    <property type="match status" value="1"/>
</dbReference>
<dbReference type="InterPro" id="IPR010611">
    <property type="entry name" value="3D_dom"/>
</dbReference>
<keyword evidence="3" id="KW-0456">Lyase</keyword>
<feature type="domain" description="Lytic transglycosylase MltA" evidence="8">
    <location>
        <begin position="174"/>
        <end position="331"/>
    </location>
</feature>
<dbReference type="GO" id="GO:0009254">
    <property type="term" value="P:peptidoglycan turnover"/>
    <property type="evidence" value="ECO:0007669"/>
    <property type="project" value="InterPro"/>
</dbReference>
<evidence type="ECO:0000256" key="1">
    <source>
        <dbReference type="ARBA" id="ARBA00001420"/>
    </source>
</evidence>
<dbReference type="Proteomes" id="UP000557739">
    <property type="component" value="Unassembled WGS sequence"/>
</dbReference>
<comment type="catalytic activity">
    <reaction evidence="1">
        <text>Exolytic cleavage of the (1-&gt;4)-beta-glycosidic linkage between N-acetylmuramic acid (MurNAc) and N-acetylglucosamine (GlcNAc) residues in peptidoglycan, from either the reducing or the non-reducing ends of the peptidoglycan chains, with concomitant formation of a 1,6-anhydrobond in the MurNAc residue.</text>
        <dbReference type="EC" id="4.2.2.n1"/>
    </reaction>
</comment>
<dbReference type="CDD" id="cd14485">
    <property type="entry name" value="mltA_like_LT_A"/>
    <property type="match status" value="1"/>
</dbReference>
<dbReference type="AlphaFoldDB" id="A0A7W9AS02"/>
<evidence type="ECO:0000256" key="4">
    <source>
        <dbReference type="ARBA" id="ARBA00023316"/>
    </source>
</evidence>
<dbReference type="InterPro" id="IPR026044">
    <property type="entry name" value="MltA"/>
</dbReference>
<dbReference type="Gene3D" id="2.40.40.10">
    <property type="entry name" value="RlpA-like domain"/>
    <property type="match status" value="1"/>
</dbReference>
<accession>A0A7W9AS02</accession>
<dbReference type="GO" id="GO:0008933">
    <property type="term" value="F:peptidoglycan lytic transglycosylase activity"/>
    <property type="evidence" value="ECO:0007669"/>
    <property type="project" value="TreeGrafter"/>
</dbReference>
<dbReference type="PANTHER" id="PTHR30124">
    <property type="entry name" value="MEMBRANE-BOUND LYTIC MUREIN TRANSGLYCOSYLASE A"/>
    <property type="match status" value="1"/>
</dbReference>
<sequence>MRAWGARRVGVAVMPLLLASACSNAIVPAGIDRGAPPPQRPRAAQSSPVSPSATRYTPGVKLGTPATPMPATPAAAAPADATSAVAAGWVAGPSIASLPIDAAAAQRALAAFRLSCASLQKRVDATGLTQGADWAPACVAAGQAGDALGFFRQQFETVQIADGRAFATGYYEPEIRGSRTRRAGYETPIYGVPRDLVEVDLTLFATDLAGRKIRGRVEGNRFVPYFDRTEIENGALAGKAPVIAYAADPVELFFLQVQGSGRLHLPDGGVMRIGYASQNGRAYTGIGALMRDRGLVQPGQASMQGIMAYLRAKPAEGQALMRENKSYVFFRELTGPGPLGAMGVPVTANGSVAADPRFVPLGAPVFLSLDRAEASGLWVAQDTGGAIKGANRFDTFWGAGEDARAFAGGLTARGTAFLLVPRGTLAKLGNGRAPAWP</sequence>
<dbReference type="Gene3D" id="2.40.240.50">
    <property type="entry name" value="Barwin-like endoglucanases"/>
    <property type="match status" value="1"/>
</dbReference>
<dbReference type="GO" id="GO:0071555">
    <property type="term" value="P:cell wall organization"/>
    <property type="evidence" value="ECO:0007669"/>
    <property type="project" value="UniProtKB-KW"/>
</dbReference>
<keyword evidence="7" id="KW-0732">Signal</keyword>
<keyword evidence="4" id="KW-0961">Cell wall biogenesis/degradation</keyword>
<dbReference type="SMART" id="SM00925">
    <property type="entry name" value="MltA"/>
    <property type="match status" value="1"/>
</dbReference>
<dbReference type="GO" id="GO:0004553">
    <property type="term" value="F:hydrolase activity, hydrolyzing O-glycosyl compounds"/>
    <property type="evidence" value="ECO:0007669"/>
    <property type="project" value="InterPro"/>
</dbReference>
<dbReference type="PIRSF" id="PIRSF019422">
    <property type="entry name" value="MltA"/>
    <property type="match status" value="1"/>
</dbReference>
<dbReference type="InterPro" id="IPR005300">
    <property type="entry name" value="MltA_B"/>
</dbReference>
<feature type="signal peptide" evidence="7">
    <location>
        <begin position="1"/>
        <end position="25"/>
    </location>
</feature>